<dbReference type="GO" id="GO:0003676">
    <property type="term" value="F:nucleic acid binding"/>
    <property type="evidence" value="ECO:0007669"/>
    <property type="project" value="InterPro"/>
</dbReference>
<dbReference type="SUPFAM" id="SSF53335">
    <property type="entry name" value="S-adenosyl-L-methionine-dependent methyltransferases"/>
    <property type="match status" value="1"/>
</dbReference>
<evidence type="ECO:0000259" key="1">
    <source>
        <dbReference type="Pfam" id="PF07669"/>
    </source>
</evidence>
<dbReference type="GO" id="GO:0006304">
    <property type="term" value="P:DNA modification"/>
    <property type="evidence" value="ECO:0007669"/>
    <property type="project" value="InterPro"/>
</dbReference>
<keyword evidence="2" id="KW-0378">Hydrolase</keyword>
<dbReference type="Proteomes" id="UP000265562">
    <property type="component" value="Chromosome"/>
</dbReference>
<dbReference type="PROSITE" id="PS00092">
    <property type="entry name" value="N6_MTASE"/>
    <property type="match status" value="1"/>
</dbReference>
<dbReference type="InterPro" id="IPR002052">
    <property type="entry name" value="DNA_methylase_N6_adenine_CS"/>
</dbReference>
<dbReference type="AlphaFoldDB" id="A0A385Q2R5"/>
<keyword evidence="3" id="KW-1185">Reference proteome</keyword>
<dbReference type="GO" id="GO:0004519">
    <property type="term" value="F:endonuclease activity"/>
    <property type="evidence" value="ECO:0007669"/>
    <property type="project" value="UniProtKB-KW"/>
</dbReference>
<keyword evidence="2" id="KW-0255">Endonuclease</keyword>
<proteinExistence type="predicted"/>
<dbReference type="Gene3D" id="3.40.50.150">
    <property type="entry name" value="Vaccinia Virus protein VP39"/>
    <property type="match status" value="1"/>
</dbReference>
<name>A0A385Q2R5_9FIRM</name>
<dbReference type="OrthoDB" id="9813673at2"/>
<dbReference type="KEGG" id="lua:D4A81_02265"/>
<sequence>MVVKKIIDIKANPISSLLKVLLQDKTSKKNIIWATDTYEEYGEGFLDYEQISAGFLVYHADIIKPRIKKTLEAQADRTKKKAEVFTPAWLCNKMNNYCDEEWFGRKNIFNIENDDNTWTVIEEKVEFENNTWQEYVDSKRLEITCGEAPYLVSRYDVVSGEFIEPTKRRIGILDRKLRVVNENSDKHDTWFKWVLRAFESVYGYEYQGDNLLIARINMLLTFTDYYEERWKKEPDDKLLNDVAKRIVWNIWQMDGLKATLPLGKPYKEFYQISFFDNTEDTKVEEKKTIPCKIYDWRRGCSRLFKKLEDMRMGKKVFDYIIGNPPYQEPTDSDSTRMPPVYNNFMDATYKIADKVELIHPARFLFNAGYTPQKWNEKMLNDKHFKILKYESDCTKFFKNTLIKGGIVISYRDIQSDFGAIGTFTQFNEMKLILKKVKEKAVKYLDEIISSPLSFKVSDVMIRENPRLIPRLRSSSFVALSDIFTNNIPNDGKEYIKMIGLENGKRTSKYIRRDYIIDLSGTLDKYTCLEAKANGSGVFGEILSSTIIAEPGVGYLQTFIGIGQYDNEIEAHNTKKYIYTKFTRAMLGILKITQDCPGPKWAYVPLQDFTPDSDIDWGKSIHEIDLQLYKKYDLDEEEIEFIETHVKEMS</sequence>
<organism evidence="2 3">
    <name type="scientific">Lachnoanaerobaculum umeaense</name>
    <dbReference type="NCBI Taxonomy" id="617123"/>
    <lineage>
        <taxon>Bacteria</taxon>
        <taxon>Bacillati</taxon>
        <taxon>Bacillota</taxon>
        <taxon>Clostridia</taxon>
        <taxon>Lachnospirales</taxon>
        <taxon>Lachnospiraceae</taxon>
        <taxon>Lachnoanaerobaculum</taxon>
    </lineage>
</organism>
<dbReference type="GO" id="GO:0009007">
    <property type="term" value="F:site-specific DNA-methyltransferase (adenine-specific) activity"/>
    <property type="evidence" value="ECO:0007669"/>
    <property type="project" value="UniProtKB-EC"/>
</dbReference>
<reference evidence="2 3" key="1">
    <citation type="submission" date="2018-09" db="EMBL/GenBank/DDBJ databases">
        <title>Genome sequencing of Lachnoanaerobaculum umeaense DSM 23576.</title>
        <authorList>
            <person name="Kook J.-K."/>
            <person name="Park S.-N."/>
            <person name="Lim Y.K."/>
        </authorList>
    </citation>
    <scope>NUCLEOTIDE SEQUENCE [LARGE SCALE GENOMIC DNA]</scope>
    <source>
        <strain evidence="3">DSM 23576 \ CCUG 58757</strain>
    </source>
</reference>
<protein>
    <submittedName>
        <fullName evidence="2">Type II restriction endonuclease subunit R</fullName>
    </submittedName>
</protein>
<dbReference type="Pfam" id="PF07669">
    <property type="entry name" value="Eco57I"/>
    <property type="match status" value="1"/>
</dbReference>
<feature type="domain" description="Type II methyltransferase M.TaqI-like" evidence="1">
    <location>
        <begin position="200"/>
        <end position="388"/>
    </location>
</feature>
<keyword evidence="2" id="KW-0540">Nuclease</keyword>
<dbReference type="InterPro" id="IPR011639">
    <property type="entry name" value="MethylTrfase_TaqI-like_dom"/>
</dbReference>
<gene>
    <name evidence="2" type="ORF">D4A81_02265</name>
</gene>
<dbReference type="GO" id="GO:0032259">
    <property type="term" value="P:methylation"/>
    <property type="evidence" value="ECO:0007669"/>
    <property type="project" value="InterPro"/>
</dbReference>
<accession>A0A385Q2R5</accession>
<evidence type="ECO:0000313" key="2">
    <source>
        <dbReference type="EMBL" id="AYA98853.1"/>
    </source>
</evidence>
<dbReference type="InterPro" id="IPR029063">
    <property type="entry name" value="SAM-dependent_MTases_sf"/>
</dbReference>
<evidence type="ECO:0000313" key="3">
    <source>
        <dbReference type="Proteomes" id="UP000265562"/>
    </source>
</evidence>
<dbReference type="EMBL" id="CP032364">
    <property type="protein sequence ID" value="AYA98853.1"/>
    <property type="molecule type" value="Genomic_DNA"/>
</dbReference>